<dbReference type="GO" id="GO:0016491">
    <property type="term" value="F:oxidoreductase activity"/>
    <property type="evidence" value="ECO:0007669"/>
    <property type="project" value="UniProtKB-KW"/>
</dbReference>
<dbReference type="Proteomes" id="UP001634393">
    <property type="component" value="Unassembled WGS sequence"/>
</dbReference>
<sequence length="1105" mass="122185">MDSIQYSSLFQSILIVILFFFMILFPYQRNIFLMAAPGGGKWDLLLSNIGTSAMHMQLLHTDRVVILDRTDFGASNISLPNNNCRNNPRDQTLQIDCTAHSVEYDVSSNSIRPLTVFTNVWCSSGSAMPDGSLMQTGGFNDGDHNARLYKPCNDESCDWQEFDNVLTQRRWYATNHILPDGRQIIVGGRGQFSYEFYPKKAGADLSYNLPFLSQTNDPRIENNLYPFVFLNVDGNLFIFANNRAILFDYLNGMVVKTYPMVPGGDPRSYPSSGSAVLLPLRNLQGGTNNVSVEVLVCGGAPQGSYTSANNRNFVTALNSCGRIRITDPNPQWVVETMPSARVMGDMVLLPNGNVLIINGASAGTAGWELGRNPALTPIIYRPNNPIGLRFEVQNGSSTPRMYHSTAILLRDGRVLVGGSNPHAYDNFNVGVLFPTDLTIETYSPDYLDPRLARVRPKIVSPVSQSQIGYGQQLAINFTAEGRINRDLIKVTMVAPPYATHAFSMNQRLLVLTNDNSTGSSTNVTSLGRSNYQVRVLTPSSNVVAPPGYYLLFVKKTPTPHDRNIILPSLLLLLLLLLLHHNTLTSAAADGRWNLLLSNIGISAMHMQLLPTDRVIMFDRTDFGLSNISLPNGKCRINLDKVETRDCTAHSVEYDVVSNSIRPLMVQTNVWCSSGALMPDGTLVQTGGFNNGDHVVRTYKPCSDGACDWVEISAGLKQRRWYATNHILPDGRQIIIGGRRQFNYEFFPKRTSLEDKSYNLRFLVETNDAKIENNLYPFVFLNGDGNLFIFANNRAILFNYNNGAVVRNYPAIPGGDPRTYPSSGSAVLLPLRKNFGIEVLVCGGAPKGAFVGANNRNFMPALNTCGRIRINDPNPQWVMETMPMGRVMGDMVLLPNGHVLIINGAGSGTAGWEFARDPILSPVIYRPDNRIGSRFEVQNPNMTPRMYHSTAVLLRDGRVLVGGSNPHIYYNFTNVLFPTDLTLEAFSPSYLDPKFAYLRPRIVSPASQSKIGYGQQLVVRFSTPPGRLDGASVMVTMVAPSFTTHSFAMNQRLLVLSGGNLIPVGKSTYQVRVMTPDSGNLAPAGYYLLFVVYKDTPSEGIWVQIK</sequence>
<keyword evidence="4" id="KW-0560">Oxidoreductase</keyword>
<dbReference type="Gene3D" id="2.130.10.80">
    <property type="entry name" value="Galactose oxidase/kelch, beta-propeller"/>
    <property type="match status" value="2"/>
</dbReference>
<dbReference type="InterPro" id="IPR011043">
    <property type="entry name" value="Gal_Oxase/kelch_b-propeller"/>
</dbReference>
<dbReference type="InterPro" id="IPR013783">
    <property type="entry name" value="Ig-like_fold"/>
</dbReference>
<dbReference type="SUPFAM" id="SSF50965">
    <property type="entry name" value="Galactose oxidase, central domain"/>
    <property type="match status" value="2"/>
</dbReference>
<evidence type="ECO:0000256" key="6">
    <source>
        <dbReference type="ARBA" id="ARBA00077505"/>
    </source>
</evidence>
<keyword evidence="7" id="KW-1133">Transmembrane helix</keyword>
<comment type="caution">
    <text evidence="10">The sequence shown here is derived from an EMBL/GenBank/DDBJ whole genome shotgun (WGS) entry which is preliminary data.</text>
</comment>
<name>A0ABD3TV63_9LAMI</name>
<evidence type="ECO:0000256" key="2">
    <source>
        <dbReference type="ARBA" id="ARBA00022525"/>
    </source>
</evidence>
<evidence type="ECO:0000313" key="11">
    <source>
        <dbReference type="Proteomes" id="UP001634393"/>
    </source>
</evidence>
<dbReference type="FunFam" id="2.130.10.80:FF:000001">
    <property type="entry name" value="Aldehyde oxidase GLOX"/>
    <property type="match status" value="2"/>
</dbReference>
<evidence type="ECO:0000256" key="4">
    <source>
        <dbReference type="ARBA" id="ARBA00023002"/>
    </source>
</evidence>
<accession>A0ABD3TV63</accession>
<dbReference type="CDD" id="cd02851">
    <property type="entry name" value="E_set_GO_C"/>
    <property type="match status" value="2"/>
</dbReference>
<keyword evidence="7" id="KW-0472">Membrane</keyword>
<dbReference type="PANTHER" id="PTHR32208:SF62">
    <property type="entry name" value="OXIDASE, PUTATIVE, EXPRESSED-RELATED"/>
    <property type="match status" value="1"/>
</dbReference>
<dbReference type="InterPro" id="IPR037293">
    <property type="entry name" value="Gal_Oxidase_central_sf"/>
</dbReference>
<dbReference type="PANTHER" id="PTHR32208">
    <property type="entry name" value="SECRETED PROTEIN-RELATED"/>
    <property type="match status" value="1"/>
</dbReference>
<gene>
    <name evidence="10" type="ORF">ACJIZ3_024839</name>
</gene>
<dbReference type="GO" id="GO:0005615">
    <property type="term" value="C:extracellular space"/>
    <property type="evidence" value="ECO:0007669"/>
    <property type="project" value="UniProtKB-ARBA"/>
</dbReference>
<dbReference type="InterPro" id="IPR015202">
    <property type="entry name" value="GO-like_E_set"/>
</dbReference>
<dbReference type="SUPFAM" id="SSF81296">
    <property type="entry name" value="E set domains"/>
    <property type="match status" value="2"/>
</dbReference>
<evidence type="ECO:0000259" key="9">
    <source>
        <dbReference type="Pfam" id="PF09118"/>
    </source>
</evidence>
<dbReference type="Pfam" id="PF07250">
    <property type="entry name" value="Glyoxal_oxid_N"/>
    <property type="match status" value="2"/>
</dbReference>
<keyword evidence="11" id="KW-1185">Reference proteome</keyword>
<organism evidence="10 11">
    <name type="scientific">Penstemon smallii</name>
    <dbReference type="NCBI Taxonomy" id="265156"/>
    <lineage>
        <taxon>Eukaryota</taxon>
        <taxon>Viridiplantae</taxon>
        <taxon>Streptophyta</taxon>
        <taxon>Embryophyta</taxon>
        <taxon>Tracheophyta</taxon>
        <taxon>Spermatophyta</taxon>
        <taxon>Magnoliopsida</taxon>
        <taxon>eudicotyledons</taxon>
        <taxon>Gunneridae</taxon>
        <taxon>Pentapetalae</taxon>
        <taxon>asterids</taxon>
        <taxon>lamiids</taxon>
        <taxon>Lamiales</taxon>
        <taxon>Plantaginaceae</taxon>
        <taxon>Cheloneae</taxon>
        <taxon>Penstemon</taxon>
    </lineage>
</organism>
<evidence type="ECO:0000256" key="3">
    <source>
        <dbReference type="ARBA" id="ARBA00022729"/>
    </source>
</evidence>
<evidence type="ECO:0000259" key="8">
    <source>
        <dbReference type="Pfam" id="PF07250"/>
    </source>
</evidence>
<feature type="domain" description="Glyoxal oxidase N-terminal" evidence="8">
    <location>
        <begin position="54"/>
        <end position="446"/>
    </location>
</feature>
<dbReference type="AlphaFoldDB" id="A0ABD3TV63"/>
<proteinExistence type="predicted"/>
<dbReference type="EMBL" id="JBJXBP010000003">
    <property type="protein sequence ID" value="KAL3840248.1"/>
    <property type="molecule type" value="Genomic_DNA"/>
</dbReference>
<feature type="domain" description="Galactose oxidase-like Early set" evidence="9">
    <location>
        <begin position="455"/>
        <end position="559"/>
    </location>
</feature>
<evidence type="ECO:0000256" key="7">
    <source>
        <dbReference type="SAM" id="Phobius"/>
    </source>
</evidence>
<evidence type="ECO:0000313" key="10">
    <source>
        <dbReference type="EMBL" id="KAL3840248.1"/>
    </source>
</evidence>
<dbReference type="InterPro" id="IPR014756">
    <property type="entry name" value="Ig_E-set"/>
</dbReference>
<protein>
    <recommendedName>
        <fullName evidence="5">Aldehyde oxidase GLOX</fullName>
    </recommendedName>
    <alternativeName>
        <fullName evidence="6">Glyoxal oxidase</fullName>
    </alternativeName>
</protein>
<reference evidence="10 11" key="1">
    <citation type="submission" date="2024-12" db="EMBL/GenBank/DDBJ databases">
        <title>The unique morphological basis and parallel evolutionary history of personate flowers in Penstemon.</title>
        <authorList>
            <person name="Depatie T.H."/>
            <person name="Wessinger C.A."/>
        </authorList>
    </citation>
    <scope>NUCLEOTIDE SEQUENCE [LARGE SCALE GENOMIC DNA]</scope>
    <source>
        <strain evidence="10">WTNN_2</strain>
        <tissue evidence="10">Leaf</tissue>
    </source>
</reference>
<evidence type="ECO:0000256" key="5">
    <source>
        <dbReference type="ARBA" id="ARBA00073112"/>
    </source>
</evidence>
<comment type="subcellular location">
    <subcellularLocation>
        <location evidence="1">Secreted</location>
    </subcellularLocation>
</comment>
<feature type="domain" description="Galactose oxidase-like Early set" evidence="9">
    <location>
        <begin position="998"/>
        <end position="1104"/>
    </location>
</feature>
<feature type="domain" description="Glyoxal oxidase N-terminal" evidence="8">
    <location>
        <begin position="604"/>
        <end position="989"/>
    </location>
</feature>
<dbReference type="InterPro" id="IPR009880">
    <property type="entry name" value="Glyoxal_oxidase_N"/>
</dbReference>
<evidence type="ECO:0000256" key="1">
    <source>
        <dbReference type="ARBA" id="ARBA00004613"/>
    </source>
</evidence>
<dbReference type="Pfam" id="PF09118">
    <property type="entry name" value="GO-like_E_set"/>
    <property type="match status" value="2"/>
</dbReference>
<dbReference type="Gene3D" id="2.60.40.10">
    <property type="entry name" value="Immunoglobulins"/>
    <property type="match status" value="2"/>
</dbReference>
<feature type="transmembrane region" description="Helical" evidence="7">
    <location>
        <begin position="6"/>
        <end position="25"/>
    </location>
</feature>
<keyword evidence="7" id="KW-0812">Transmembrane</keyword>
<keyword evidence="2" id="KW-0964">Secreted</keyword>
<keyword evidence="3" id="KW-0732">Signal</keyword>